<dbReference type="EMBL" id="HBJA01110692">
    <property type="protein sequence ID" value="CAE0826925.1"/>
    <property type="molecule type" value="Transcribed_RNA"/>
</dbReference>
<evidence type="ECO:0000256" key="3">
    <source>
        <dbReference type="ARBA" id="ARBA00022552"/>
    </source>
</evidence>
<dbReference type="PANTHER" id="PTHR12838">
    <property type="entry name" value="U3 SMALL NUCLEOLAR RNA-ASSOCIATED PROTEIN 11"/>
    <property type="match status" value="1"/>
</dbReference>
<organism evidence="6">
    <name type="scientific">Eutreptiella gymnastica</name>
    <dbReference type="NCBI Taxonomy" id="73025"/>
    <lineage>
        <taxon>Eukaryota</taxon>
        <taxon>Discoba</taxon>
        <taxon>Euglenozoa</taxon>
        <taxon>Euglenida</taxon>
        <taxon>Spirocuta</taxon>
        <taxon>Euglenophyceae</taxon>
        <taxon>Eutreptiales</taxon>
        <taxon>Eutreptiaceae</taxon>
        <taxon>Eutreptiella</taxon>
    </lineage>
</organism>
<keyword evidence="3 5" id="KW-0698">rRNA processing</keyword>
<dbReference type="GO" id="GO:0032040">
    <property type="term" value="C:small-subunit processome"/>
    <property type="evidence" value="ECO:0007669"/>
    <property type="project" value="UniProtKB-UniRule"/>
</dbReference>
<gene>
    <name evidence="6" type="ORF">EGYM00163_LOCUS38185</name>
</gene>
<evidence type="ECO:0000256" key="4">
    <source>
        <dbReference type="ARBA" id="ARBA00023242"/>
    </source>
</evidence>
<dbReference type="AlphaFoldDB" id="A0A7S4G6H4"/>
<protein>
    <recommendedName>
        <fullName evidence="5">U3 small nucleolar RNA-associated protein 11</fullName>
        <shortName evidence="5">U3 snoRNA-associated protein 11</shortName>
    </recommendedName>
</protein>
<accession>A0A7S4G6H4</accession>
<dbReference type="PIRSF" id="PIRSF015952">
    <property type="entry name" value="U3snoRNP11"/>
    <property type="match status" value="1"/>
</dbReference>
<evidence type="ECO:0000256" key="5">
    <source>
        <dbReference type="PIRNR" id="PIRNR015952"/>
    </source>
</evidence>
<dbReference type="InterPro" id="IPR007144">
    <property type="entry name" value="SSU_processome_Utp11"/>
</dbReference>
<comment type="subcellular location">
    <subcellularLocation>
        <location evidence="1 5">Nucleus</location>
        <location evidence="1 5">Nucleolus</location>
    </subcellularLocation>
</comment>
<sequence>MPEYFKGRDHRERKQPKERAKLGFLEKHKDYVKRAQAYHSKQTKLQKLRRAAALKNPDEFQFGMHKKAIDERGQQVTIEDKWLEFDANTMSPDEMPKLQKKDWVDGMQKSRSYLQMQHAIDTKNIERLKGTLADLDHAGADNEKTIFVDEEEAAQQILKRGTKRKLGVETTVPEIERDPSVELKLRKTKARQYKELQARIKRQAEIGDLINHLDFEKKRTHNREKGLRRRVENKAGYDAPVVKFARQRQK</sequence>
<proteinExistence type="inferred from homology"/>
<evidence type="ECO:0000313" key="6">
    <source>
        <dbReference type="EMBL" id="CAE0826925.1"/>
    </source>
</evidence>
<keyword evidence="4 5" id="KW-0539">Nucleus</keyword>
<comment type="subunit">
    <text evidence="5">Component of the ribosomal small subunit (SSU) processome.</text>
</comment>
<comment type="function">
    <text evidence="5">Involved in nucleolar processing of pre-18S ribosomal RNA.</text>
</comment>
<comment type="similarity">
    <text evidence="2 5">Belongs to the UTP11 family.</text>
</comment>
<reference evidence="6" key="1">
    <citation type="submission" date="2021-01" db="EMBL/GenBank/DDBJ databases">
        <authorList>
            <person name="Corre E."/>
            <person name="Pelletier E."/>
            <person name="Niang G."/>
            <person name="Scheremetjew M."/>
            <person name="Finn R."/>
            <person name="Kale V."/>
            <person name="Holt S."/>
            <person name="Cochrane G."/>
            <person name="Meng A."/>
            <person name="Brown T."/>
            <person name="Cohen L."/>
        </authorList>
    </citation>
    <scope>NUCLEOTIDE SEQUENCE</scope>
    <source>
        <strain evidence="6">CCMP1594</strain>
    </source>
</reference>
<dbReference type="PANTHER" id="PTHR12838:SF0">
    <property type="entry name" value="U3 SMALL NUCLEOLAR RNA-ASSOCIATED PROTEIN 11-RELATED"/>
    <property type="match status" value="1"/>
</dbReference>
<evidence type="ECO:0000256" key="2">
    <source>
        <dbReference type="ARBA" id="ARBA00008105"/>
    </source>
</evidence>
<name>A0A7S4G6H4_9EUGL</name>
<dbReference type="GO" id="GO:0006364">
    <property type="term" value="P:rRNA processing"/>
    <property type="evidence" value="ECO:0007669"/>
    <property type="project" value="UniProtKB-UniRule"/>
</dbReference>
<dbReference type="Pfam" id="PF03998">
    <property type="entry name" value="Utp11"/>
    <property type="match status" value="1"/>
</dbReference>
<evidence type="ECO:0000256" key="1">
    <source>
        <dbReference type="ARBA" id="ARBA00004604"/>
    </source>
</evidence>